<keyword evidence="2" id="KW-1185">Reference proteome</keyword>
<name>A0ACC0QXZ9_9HYPO</name>
<protein>
    <submittedName>
        <fullName evidence="1">Uncharacterized protein</fullName>
    </submittedName>
</protein>
<gene>
    <name evidence="1" type="ORF">NCS57_00677400</name>
</gene>
<evidence type="ECO:0000313" key="2">
    <source>
        <dbReference type="Proteomes" id="UP001065298"/>
    </source>
</evidence>
<proteinExistence type="predicted"/>
<dbReference type="Proteomes" id="UP001065298">
    <property type="component" value="Chromosome 5"/>
</dbReference>
<organism evidence="1 2">
    <name type="scientific">Fusarium keratoplasticum</name>
    <dbReference type="NCBI Taxonomy" id="1328300"/>
    <lineage>
        <taxon>Eukaryota</taxon>
        <taxon>Fungi</taxon>
        <taxon>Dikarya</taxon>
        <taxon>Ascomycota</taxon>
        <taxon>Pezizomycotina</taxon>
        <taxon>Sordariomycetes</taxon>
        <taxon>Hypocreomycetidae</taxon>
        <taxon>Hypocreales</taxon>
        <taxon>Nectriaceae</taxon>
        <taxon>Fusarium</taxon>
        <taxon>Fusarium solani species complex</taxon>
    </lineage>
</organism>
<accession>A0ACC0QXZ9</accession>
<comment type="caution">
    <text evidence="1">The sequence shown here is derived from an EMBL/GenBank/DDBJ whole genome shotgun (WGS) entry which is preliminary data.</text>
</comment>
<evidence type="ECO:0000313" key="1">
    <source>
        <dbReference type="EMBL" id="KAI8668656.1"/>
    </source>
</evidence>
<dbReference type="EMBL" id="CM046507">
    <property type="protein sequence ID" value="KAI8668656.1"/>
    <property type="molecule type" value="Genomic_DNA"/>
</dbReference>
<reference evidence="1" key="1">
    <citation type="submission" date="2022-06" db="EMBL/GenBank/DDBJ databases">
        <title>Fusarium solani species complex genomes reveal bases of compartmentalisation and animal pathogenesis.</title>
        <authorList>
            <person name="Tsai I.J."/>
        </authorList>
    </citation>
    <scope>NUCLEOTIDE SEQUENCE</scope>
    <source>
        <strain evidence="1">Fu6.1</strain>
    </source>
</reference>
<sequence length="129" mass="14659">MAAPPITLRSPPVYSLSLSLPSRMTANLNRADKQRASENYLRPYVPMAQFMTAIAYRAGPNGALDNYADFLAQVAQQESRSRGTKRPAPLSTEAHKENRKRLRRITFVKPVYAHETQINVAGLFRKWER</sequence>